<dbReference type="GO" id="GO:0016787">
    <property type="term" value="F:hydrolase activity"/>
    <property type="evidence" value="ECO:0007669"/>
    <property type="project" value="UniProtKB-KW"/>
</dbReference>
<organism evidence="2 3">
    <name type="scientific">Schaedlerella arabinosiphila</name>
    <dbReference type="NCBI Taxonomy" id="2044587"/>
    <lineage>
        <taxon>Bacteria</taxon>
        <taxon>Bacillati</taxon>
        <taxon>Bacillota</taxon>
        <taxon>Clostridia</taxon>
        <taxon>Lachnospirales</taxon>
        <taxon>Lachnospiraceae</taxon>
        <taxon>Schaedlerella</taxon>
    </lineage>
</organism>
<dbReference type="SUPFAM" id="SSF53474">
    <property type="entry name" value="alpha/beta-Hydrolases"/>
    <property type="match status" value="1"/>
</dbReference>
<feature type="domain" description="Serine aminopeptidase S33" evidence="1">
    <location>
        <begin position="54"/>
        <end position="313"/>
    </location>
</feature>
<accession>A0A3R8JKK0</accession>
<gene>
    <name evidence="2" type="ORF">EBB54_06380</name>
</gene>
<dbReference type="Pfam" id="PF12146">
    <property type="entry name" value="Hydrolase_4"/>
    <property type="match status" value="1"/>
</dbReference>
<dbReference type="InterPro" id="IPR029058">
    <property type="entry name" value="AB_hydrolase_fold"/>
</dbReference>
<evidence type="ECO:0000313" key="3">
    <source>
        <dbReference type="Proteomes" id="UP000274920"/>
    </source>
</evidence>
<evidence type="ECO:0000313" key="2">
    <source>
        <dbReference type="EMBL" id="RRK31040.1"/>
    </source>
</evidence>
<dbReference type="InterPro" id="IPR022742">
    <property type="entry name" value="Hydrolase_4"/>
</dbReference>
<dbReference type="PANTHER" id="PTHR11614">
    <property type="entry name" value="PHOSPHOLIPASE-RELATED"/>
    <property type="match status" value="1"/>
</dbReference>
<comment type="caution">
    <text evidence="2">The sequence shown here is derived from an EMBL/GenBank/DDBJ whole genome shotgun (WGS) entry which is preliminary data.</text>
</comment>
<name>A0A3R8JKK0_9FIRM</name>
<reference evidence="2" key="1">
    <citation type="submission" date="2018-10" db="EMBL/GenBank/DDBJ databases">
        <title>Schaedlerella arabinophila gen. nov. sp. nov., isolated from the mouse intestinal tract and comparative analysis with the genome of the closely related altered Schaedler flora strain ASF502.</title>
        <authorList>
            <person name="Miyake S."/>
            <person name="Soh M."/>
            <person name="Seedorf H."/>
        </authorList>
    </citation>
    <scope>NUCLEOTIDE SEQUENCE [LARGE SCALE GENOMIC DNA]</scope>
    <source>
        <strain evidence="2">DSM 106076</strain>
    </source>
</reference>
<evidence type="ECO:0000259" key="1">
    <source>
        <dbReference type="Pfam" id="PF12146"/>
    </source>
</evidence>
<dbReference type="AlphaFoldDB" id="A0A3R8JKK0"/>
<dbReference type="RefSeq" id="WP_125126791.1">
    <property type="nucleotide sequence ID" value="NZ_RHJS01000002.1"/>
</dbReference>
<dbReference type="InterPro" id="IPR051044">
    <property type="entry name" value="MAG_DAG_Lipase"/>
</dbReference>
<sequence>MDKRTIHNLIIPAEKYAERMESMVLPYLAERKTENYCEREKGKKIFYLRCLADHPQGIVILSHGYTETTDKHLENIYYFLRGGYHVFMPEHCGHGRSYRLCSNTEDFSLVHIDDYKRYVEDLLFVSRIAAQEFPGLPICLYGHSMGGGIAACAAAQDPRLYSRLILSSPMIRPNTAPTPWPLACLVAKVFCMAGGEERYLPGNHPYDGTEQYADSASASQCRFLYYQEKRSKEPLFQMNAASYGWLWQAHRLNRNLQKKAWRRISCPTRIFQAENETYVSKKEQERFVKKLCRRKRIDAKLIRVKGSKHEIFNSDPKTLEAYWDKILSYFKA</sequence>
<proteinExistence type="predicted"/>
<keyword evidence="2" id="KW-0378">Hydrolase</keyword>
<dbReference type="Gene3D" id="3.40.50.1820">
    <property type="entry name" value="alpha/beta hydrolase"/>
    <property type="match status" value="1"/>
</dbReference>
<dbReference type="Proteomes" id="UP000274920">
    <property type="component" value="Unassembled WGS sequence"/>
</dbReference>
<dbReference type="EMBL" id="RHJS01000002">
    <property type="protein sequence ID" value="RRK31040.1"/>
    <property type="molecule type" value="Genomic_DNA"/>
</dbReference>
<keyword evidence="3" id="KW-1185">Reference proteome</keyword>
<protein>
    <submittedName>
        <fullName evidence="2">Alpha/beta hydrolase</fullName>
    </submittedName>
</protein>